<evidence type="ECO:0000313" key="2">
    <source>
        <dbReference type="EMBL" id="MCZ8382229.1"/>
    </source>
</evidence>
<dbReference type="EMBL" id="JAPZPY010000016">
    <property type="protein sequence ID" value="MCZ8382229.1"/>
    <property type="molecule type" value="Genomic_DNA"/>
</dbReference>
<feature type="transmembrane region" description="Helical" evidence="1">
    <location>
        <begin position="105"/>
        <end position="123"/>
    </location>
</feature>
<feature type="transmembrane region" description="Helical" evidence="1">
    <location>
        <begin position="6"/>
        <end position="24"/>
    </location>
</feature>
<dbReference type="RefSeq" id="WP_269896701.1">
    <property type="nucleotide sequence ID" value="NZ_JAPZPY010000016.1"/>
</dbReference>
<sequence>MFIVDLIIMTALLVAAAFLVTRSVRARRELKELKSVKAARRQQLRSSDTQSDILCLLEPDEVQLLLTPSGPLPKWLGTKSLSRLTRFEAAWYAGYARSRVRVDRYGSAVAAAIGGLTLARYVFTSFDRAFAVEVTAHAHLLPALADSISDTVAKAVPILIAFGGLALGVGLKERSDEYDFYAGVLEEQAKAASE</sequence>
<keyword evidence="1" id="KW-0472">Membrane</keyword>
<keyword evidence="3" id="KW-1185">Reference proteome</keyword>
<name>A0ABT4Q068_9MYCO</name>
<evidence type="ECO:0008006" key="4">
    <source>
        <dbReference type="Google" id="ProtNLM"/>
    </source>
</evidence>
<proteinExistence type="predicted"/>
<accession>A0ABT4Q068</accession>
<dbReference type="Proteomes" id="UP001142153">
    <property type="component" value="Unassembled WGS sequence"/>
</dbReference>
<evidence type="ECO:0000256" key="1">
    <source>
        <dbReference type="SAM" id="Phobius"/>
    </source>
</evidence>
<keyword evidence="1" id="KW-0812">Transmembrane</keyword>
<feature type="transmembrane region" description="Helical" evidence="1">
    <location>
        <begin position="152"/>
        <end position="171"/>
    </location>
</feature>
<organism evidence="2 3">
    <name type="scientific">Mycobacterium hippophais</name>
    <dbReference type="NCBI Taxonomy" id="3016340"/>
    <lineage>
        <taxon>Bacteria</taxon>
        <taxon>Bacillati</taxon>
        <taxon>Actinomycetota</taxon>
        <taxon>Actinomycetes</taxon>
        <taxon>Mycobacteriales</taxon>
        <taxon>Mycobacteriaceae</taxon>
        <taxon>Mycobacterium</taxon>
    </lineage>
</organism>
<keyword evidence="1" id="KW-1133">Transmembrane helix</keyword>
<comment type="caution">
    <text evidence="2">The sequence shown here is derived from an EMBL/GenBank/DDBJ whole genome shotgun (WGS) entry which is preliminary data.</text>
</comment>
<protein>
    <recommendedName>
        <fullName evidence="4">Integral membrane protein</fullName>
    </recommendedName>
</protein>
<reference evidence="2" key="1">
    <citation type="submission" date="2022-12" db="EMBL/GenBank/DDBJ databases">
        <authorList>
            <person name="Deng Y."/>
            <person name="Zhang Y.-Q."/>
        </authorList>
    </citation>
    <scope>NUCLEOTIDE SEQUENCE</scope>
    <source>
        <strain evidence="2">CPCC 205372</strain>
    </source>
</reference>
<gene>
    <name evidence="2" type="ORF">O6P37_25490</name>
</gene>
<evidence type="ECO:0000313" key="3">
    <source>
        <dbReference type="Proteomes" id="UP001142153"/>
    </source>
</evidence>